<dbReference type="OrthoDB" id="2340465at2759"/>
<evidence type="ECO:0000313" key="2">
    <source>
        <dbReference type="EMBL" id="PKC62337.1"/>
    </source>
</evidence>
<evidence type="ECO:0000313" key="4">
    <source>
        <dbReference type="Proteomes" id="UP000232722"/>
    </source>
</evidence>
<dbReference type="Proteomes" id="UP000232722">
    <property type="component" value="Unassembled WGS sequence"/>
</dbReference>
<reference evidence="1 4" key="1">
    <citation type="submission" date="2016-04" db="EMBL/GenBank/DDBJ databases">
        <title>Genome analyses suggest a sexual origin of heterokaryosis in a supposedly ancient asexual fungus.</title>
        <authorList>
            <person name="Ropars J."/>
            <person name="Sedzielewska K."/>
            <person name="Noel J."/>
            <person name="Charron P."/>
            <person name="Farinelli L."/>
            <person name="Marton T."/>
            <person name="Kruger M."/>
            <person name="Pelin A."/>
            <person name="Brachmann A."/>
            <person name="Corradi N."/>
        </authorList>
    </citation>
    <scope>NUCLEOTIDE SEQUENCE [LARGE SCALE GENOMIC DNA]</scope>
    <source>
        <strain evidence="1 4">A5</strain>
    </source>
</reference>
<dbReference type="VEuPathDB" id="FungiDB:RhiirFUN_022147"/>
<sequence>MAHSFQIRCRILLAAFKVRMLKLERGAITAISNGGGRVAAATTVVIRSWIIRNIFVVSNFCDKILLIHVFWLVGRGVKQLSQLLWNVSGQMNKDMNVNGHYLITSTFREDAVSYGSSHPDPLSSSSSNLTNNNLEFMKVILMTYNFYKKDIG</sequence>
<gene>
    <name evidence="2" type="ORF">RhiirA1_465310</name>
    <name evidence="1" type="ORF">RhiirA5_416841</name>
</gene>
<dbReference type="Proteomes" id="UP000232688">
    <property type="component" value="Unassembled WGS sequence"/>
</dbReference>
<reference evidence="2 3" key="3">
    <citation type="submission" date="2017-10" db="EMBL/GenBank/DDBJ databases">
        <title>Extensive intraspecific genome diversity in a model arbuscular mycorrhizal fungus.</title>
        <authorList>
            <person name="Chen E.C.H."/>
            <person name="Morin E."/>
            <person name="Baudet D."/>
            <person name="Noel J."/>
            <person name="Ndikumana S."/>
            <person name="Charron P."/>
            <person name="St-Onge C."/>
            <person name="Giorgi J."/>
            <person name="Grigoriev I.V."/>
            <person name="Roux C."/>
            <person name="Martin F.M."/>
            <person name="Corradi N."/>
        </authorList>
    </citation>
    <scope>NUCLEOTIDE SEQUENCE [LARGE SCALE GENOMIC DNA]</scope>
    <source>
        <strain evidence="2 3">A1</strain>
    </source>
</reference>
<dbReference type="EMBL" id="LLXH01000873">
    <property type="protein sequence ID" value="PKC62337.1"/>
    <property type="molecule type" value="Genomic_DNA"/>
</dbReference>
<dbReference type="VEuPathDB" id="FungiDB:FUN_016833"/>
<dbReference type="AlphaFoldDB" id="A0A2I1ETJ0"/>
<dbReference type="VEuPathDB" id="FungiDB:RhiirA1_465310"/>
<comment type="caution">
    <text evidence="1">The sequence shown here is derived from an EMBL/GenBank/DDBJ whole genome shotgun (WGS) entry which is preliminary data.</text>
</comment>
<accession>A0A2I1ETJ0</accession>
<reference evidence="1 4" key="2">
    <citation type="submission" date="2017-09" db="EMBL/GenBank/DDBJ databases">
        <title>Extensive intraspecific genome diversity in a model arbuscular mycorrhizal fungus.</title>
        <authorList>
            <person name="Chen E.C."/>
            <person name="Morin E."/>
            <person name="Beaudet D."/>
            <person name="Noel J."/>
            <person name="Ndikumana S."/>
            <person name="Charron P."/>
            <person name="St-Onge C."/>
            <person name="Giorgi J."/>
            <person name="Grigoriev I.V."/>
            <person name="Roux C."/>
            <person name="Martin F.M."/>
            <person name="Corradi N."/>
        </authorList>
    </citation>
    <scope>NUCLEOTIDE SEQUENCE [LARGE SCALE GENOMIC DNA]</scope>
    <source>
        <strain evidence="1 4">A5</strain>
    </source>
</reference>
<name>A0A2I1ETJ0_9GLOM</name>
<reference evidence="2 3" key="4">
    <citation type="submission" date="2017-10" db="EMBL/GenBank/DDBJ databases">
        <title>Genome analyses suggest a sexual origin of heterokaryosis in a supposedly ancient asexual fungus.</title>
        <authorList>
            <person name="Corradi N."/>
            <person name="Sedzielewska K."/>
            <person name="Noel J."/>
            <person name="Charron P."/>
            <person name="Farinelli L."/>
            <person name="Marton T."/>
            <person name="Kruger M."/>
            <person name="Pelin A."/>
            <person name="Brachmann A."/>
            <person name="Corradi N."/>
        </authorList>
    </citation>
    <scope>NUCLEOTIDE SEQUENCE [LARGE SCALE GENOMIC DNA]</scope>
    <source>
        <strain evidence="2 3">A1</strain>
    </source>
</reference>
<proteinExistence type="predicted"/>
<organism evidence="1 4">
    <name type="scientific">Rhizophagus irregularis</name>
    <dbReference type="NCBI Taxonomy" id="588596"/>
    <lineage>
        <taxon>Eukaryota</taxon>
        <taxon>Fungi</taxon>
        <taxon>Fungi incertae sedis</taxon>
        <taxon>Mucoromycota</taxon>
        <taxon>Glomeromycotina</taxon>
        <taxon>Glomeromycetes</taxon>
        <taxon>Glomerales</taxon>
        <taxon>Glomeraceae</taxon>
        <taxon>Rhizophagus</taxon>
    </lineage>
</organism>
<evidence type="ECO:0000313" key="1">
    <source>
        <dbReference type="EMBL" id="PKC08504.1"/>
    </source>
</evidence>
<dbReference type="EMBL" id="LLXJ01000539">
    <property type="protein sequence ID" value="PKC08504.1"/>
    <property type="molecule type" value="Genomic_DNA"/>
</dbReference>
<protein>
    <submittedName>
        <fullName evidence="1">Uncharacterized protein</fullName>
    </submittedName>
</protein>
<evidence type="ECO:0000313" key="3">
    <source>
        <dbReference type="Proteomes" id="UP000232688"/>
    </source>
</evidence>